<dbReference type="EMBL" id="MU856994">
    <property type="protein sequence ID" value="KAK4151932.1"/>
    <property type="molecule type" value="Genomic_DNA"/>
</dbReference>
<evidence type="ECO:0000256" key="1">
    <source>
        <dbReference type="SAM" id="MobiDB-lite"/>
    </source>
</evidence>
<proteinExistence type="predicted"/>
<evidence type="ECO:0000313" key="3">
    <source>
        <dbReference type="Proteomes" id="UP001302745"/>
    </source>
</evidence>
<dbReference type="AlphaFoldDB" id="A0AAN6VIJ6"/>
<protein>
    <submittedName>
        <fullName evidence="2">Uncharacterized protein</fullName>
    </submittedName>
</protein>
<feature type="compositionally biased region" description="Low complexity" evidence="1">
    <location>
        <begin position="62"/>
        <end position="73"/>
    </location>
</feature>
<gene>
    <name evidence="2" type="ORF">C8A00DRAFT_35404</name>
</gene>
<sequence>MSYPRRPPCTHNLLQLGAPPPLILRLHYLDRLSATVQARAATIQANLTTTKLAESYLSQKAEPPQTTTTTTENPEPEPDWLASLFETWKRQQLLNPFLARRAYASARRHHLLTTNPPNQPSPTATATACEEKEEEATPATTPTTNLLDQTALHHYLLARHARLALAQAELTRFRTRNASGGGPRWWKRRAHTRAKDYLKARDARHSKWRDTGAKWAVAYYAHLMGLRRRGEFGAHSWG</sequence>
<keyword evidence="3" id="KW-1185">Reference proteome</keyword>
<dbReference type="Proteomes" id="UP001302745">
    <property type="component" value="Unassembled WGS sequence"/>
</dbReference>
<organism evidence="2 3">
    <name type="scientific">Chaetomidium leptoderma</name>
    <dbReference type="NCBI Taxonomy" id="669021"/>
    <lineage>
        <taxon>Eukaryota</taxon>
        <taxon>Fungi</taxon>
        <taxon>Dikarya</taxon>
        <taxon>Ascomycota</taxon>
        <taxon>Pezizomycotina</taxon>
        <taxon>Sordariomycetes</taxon>
        <taxon>Sordariomycetidae</taxon>
        <taxon>Sordariales</taxon>
        <taxon>Chaetomiaceae</taxon>
        <taxon>Chaetomidium</taxon>
    </lineage>
</organism>
<reference evidence="2" key="1">
    <citation type="journal article" date="2023" name="Mol. Phylogenet. Evol.">
        <title>Genome-scale phylogeny and comparative genomics of the fungal order Sordariales.</title>
        <authorList>
            <person name="Hensen N."/>
            <person name="Bonometti L."/>
            <person name="Westerberg I."/>
            <person name="Brannstrom I.O."/>
            <person name="Guillou S."/>
            <person name="Cros-Aarteil S."/>
            <person name="Calhoun S."/>
            <person name="Haridas S."/>
            <person name="Kuo A."/>
            <person name="Mondo S."/>
            <person name="Pangilinan J."/>
            <person name="Riley R."/>
            <person name="LaButti K."/>
            <person name="Andreopoulos B."/>
            <person name="Lipzen A."/>
            <person name="Chen C."/>
            <person name="Yan M."/>
            <person name="Daum C."/>
            <person name="Ng V."/>
            <person name="Clum A."/>
            <person name="Steindorff A."/>
            <person name="Ohm R.A."/>
            <person name="Martin F."/>
            <person name="Silar P."/>
            <person name="Natvig D.O."/>
            <person name="Lalanne C."/>
            <person name="Gautier V."/>
            <person name="Ament-Velasquez S.L."/>
            <person name="Kruys A."/>
            <person name="Hutchinson M.I."/>
            <person name="Powell A.J."/>
            <person name="Barry K."/>
            <person name="Miller A.N."/>
            <person name="Grigoriev I.V."/>
            <person name="Debuchy R."/>
            <person name="Gladieux P."/>
            <person name="Hiltunen Thoren M."/>
            <person name="Johannesson H."/>
        </authorList>
    </citation>
    <scope>NUCLEOTIDE SEQUENCE</scope>
    <source>
        <strain evidence="2">CBS 538.74</strain>
    </source>
</reference>
<feature type="region of interest" description="Disordered" evidence="1">
    <location>
        <begin position="55"/>
        <end position="77"/>
    </location>
</feature>
<evidence type="ECO:0000313" key="2">
    <source>
        <dbReference type="EMBL" id="KAK4151932.1"/>
    </source>
</evidence>
<comment type="caution">
    <text evidence="2">The sequence shown here is derived from an EMBL/GenBank/DDBJ whole genome shotgun (WGS) entry which is preliminary data.</text>
</comment>
<reference evidence="2" key="2">
    <citation type="submission" date="2023-05" db="EMBL/GenBank/DDBJ databases">
        <authorList>
            <consortium name="Lawrence Berkeley National Laboratory"/>
            <person name="Steindorff A."/>
            <person name="Hensen N."/>
            <person name="Bonometti L."/>
            <person name="Westerberg I."/>
            <person name="Brannstrom I.O."/>
            <person name="Guillou S."/>
            <person name="Cros-Aarteil S."/>
            <person name="Calhoun S."/>
            <person name="Haridas S."/>
            <person name="Kuo A."/>
            <person name="Mondo S."/>
            <person name="Pangilinan J."/>
            <person name="Riley R."/>
            <person name="Labutti K."/>
            <person name="Andreopoulos B."/>
            <person name="Lipzen A."/>
            <person name="Chen C."/>
            <person name="Yanf M."/>
            <person name="Daum C."/>
            <person name="Ng V."/>
            <person name="Clum A."/>
            <person name="Ohm R."/>
            <person name="Martin F."/>
            <person name="Silar P."/>
            <person name="Natvig D."/>
            <person name="Lalanne C."/>
            <person name="Gautier V."/>
            <person name="Ament-Velasquez S.L."/>
            <person name="Kruys A."/>
            <person name="Hutchinson M.I."/>
            <person name="Powell A.J."/>
            <person name="Barry K."/>
            <person name="Miller A.N."/>
            <person name="Grigoriev I.V."/>
            <person name="Debuchy R."/>
            <person name="Gladieux P."/>
            <person name="Thoren M.H."/>
            <person name="Johannesson H."/>
        </authorList>
    </citation>
    <scope>NUCLEOTIDE SEQUENCE</scope>
    <source>
        <strain evidence="2">CBS 538.74</strain>
    </source>
</reference>
<accession>A0AAN6VIJ6</accession>
<name>A0AAN6VIJ6_9PEZI</name>
<feature type="region of interest" description="Disordered" evidence="1">
    <location>
        <begin position="112"/>
        <end position="141"/>
    </location>
</feature>